<gene>
    <name evidence="2" type="ORF">HNR70_000866</name>
</gene>
<feature type="domain" description="Integrase catalytic" evidence="1">
    <location>
        <begin position="152"/>
        <end position="320"/>
    </location>
</feature>
<dbReference type="GO" id="GO:0015074">
    <property type="term" value="P:DNA integration"/>
    <property type="evidence" value="ECO:0007669"/>
    <property type="project" value="InterPro"/>
</dbReference>
<dbReference type="Proteomes" id="UP000588158">
    <property type="component" value="Unassembled WGS sequence"/>
</dbReference>
<evidence type="ECO:0000313" key="2">
    <source>
        <dbReference type="EMBL" id="MBB5831053.1"/>
    </source>
</evidence>
<dbReference type="Gene3D" id="1.10.10.60">
    <property type="entry name" value="Homeodomain-like"/>
    <property type="match status" value="1"/>
</dbReference>
<accession>A0A841AAV8</accession>
<dbReference type="Gene3D" id="3.30.420.10">
    <property type="entry name" value="Ribonuclease H-like superfamily/Ribonuclease H"/>
    <property type="match status" value="1"/>
</dbReference>
<dbReference type="PROSITE" id="PS50994">
    <property type="entry name" value="INTEGRASE"/>
    <property type="match status" value="1"/>
</dbReference>
<evidence type="ECO:0000259" key="1">
    <source>
        <dbReference type="PROSITE" id="PS50994"/>
    </source>
</evidence>
<dbReference type="SUPFAM" id="SSF53098">
    <property type="entry name" value="Ribonuclease H-like"/>
    <property type="match status" value="1"/>
</dbReference>
<comment type="caution">
    <text evidence="2">The sequence shown here is derived from an EMBL/GenBank/DDBJ whole genome shotgun (WGS) entry which is preliminary data.</text>
</comment>
<proteinExistence type="predicted"/>
<dbReference type="EMBL" id="JACHLZ010000001">
    <property type="protein sequence ID" value="MBB5831053.1"/>
    <property type="molecule type" value="Genomic_DNA"/>
</dbReference>
<dbReference type="AlphaFoldDB" id="A0A841AAV8"/>
<name>A0A841AAV8_9MICO</name>
<dbReference type="InterPro" id="IPR009057">
    <property type="entry name" value="Homeodomain-like_sf"/>
</dbReference>
<reference evidence="2 3" key="1">
    <citation type="submission" date="2020-08" db="EMBL/GenBank/DDBJ databases">
        <title>Sequencing the genomes of 1000 actinobacteria strains.</title>
        <authorList>
            <person name="Klenk H.-P."/>
        </authorList>
    </citation>
    <scope>NUCLEOTIDE SEQUENCE [LARGE SCALE GENOMIC DNA]</scope>
    <source>
        <strain evidence="2 3">DSM 28796</strain>
    </source>
</reference>
<dbReference type="PANTHER" id="PTHR35004">
    <property type="entry name" value="TRANSPOSASE RV3428C-RELATED"/>
    <property type="match status" value="1"/>
</dbReference>
<dbReference type="Pfam" id="PF13683">
    <property type="entry name" value="rve_3"/>
    <property type="match status" value="1"/>
</dbReference>
<keyword evidence="3" id="KW-1185">Reference proteome</keyword>
<protein>
    <submittedName>
        <fullName evidence="2">Transposase</fullName>
    </submittedName>
</protein>
<dbReference type="InterPro" id="IPR001584">
    <property type="entry name" value="Integrase_cat-core"/>
</dbReference>
<dbReference type="NCBIfam" id="NF033577">
    <property type="entry name" value="transpos_IS481"/>
    <property type="match status" value="1"/>
</dbReference>
<dbReference type="SUPFAM" id="SSF46689">
    <property type="entry name" value="Homeodomain-like"/>
    <property type="match status" value="1"/>
</dbReference>
<dbReference type="Pfam" id="PF13565">
    <property type="entry name" value="HTH_32"/>
    <property type="match status" value="1"/>
</dbReference>
<organism evidence="2 3">
    <name type="scientific">Brachybacterium aquaticum</name>
    <dbReference type="NCBI Taxonomy" id="1432564"/>
    <lineage>
        <taxon>Bacteria</taxon>
        <taxon>Bacillati</taxon>
        <taxon>Actinomycetota</taxon>
        <taxon>Actinomycetes</taxon>
        <taxon>Micrococcales</taxon>
        <taxon>Dermabacteraceae</taxon>
        <taxon>Brachybacterium</taxon>
    </lineage>
</organism>
<dbReference type="InterPro" id="IPR036397">
    <property type="entry name" value="RNaseH_sf"/>
</dbReference>
<dbReference type="GO" id="GO:0003676">
    <property type="term" value="F:nucleic acid binding"/>
    <property type="evidence" value="ECO:0007669"/>
    <property type="project" value="InterPro"/>
</dbReference>
<dbReference type="RefSeq" id="WP_184324583.1">
    <property type="nucleotide sequence ID" value="NZ_JACHLZ010000001.1"/>
</dbReference>
<sequence length="329" mass="37946">MTHRNSPLTPAGRLRLVERVETDGRPIAHVAAEAGIARSTLTKWVHRYRDDGIEALQDRSSAPARRPSRLPTEVLELIDAWRRDRKWSARRISLELAGRGYHYCVRTIGRWLQRLGISRRRDLDTTGENNRENGKITARFPGHMVHLDVKKVGKIPDGGGWRLHGRGNTRARHQRAGYTYLHSAIDGYSRLAYTEALENETTATTIAFFSRARAFFAAHGINRLVRVVTDNGAYYRARTFVRTVTAHASRHQRTRSYTPRHNGKVERYQRILAEECLYAHAFYSEDERREAISVWVHHYNYHRSHTACADQPPATRVHERVDNVMTSYS</sequence>
<dbReference type="InterPro" id="IPR012337">
    <property type="entry name" value="RNaseH-like_sf"/>
</dbReference>
<dbReference type="PANTHER" id="PTHR35004:SF6">
    <property type="entry name" value="TRANSPOSASE"/>
    <property type="match status" value="1"/>
</dbReference>
<dbReference type="InterPro" id="IPR047656">
    <property type="entry name" value="IS481-like_transpos"/>
</dbReference>
<evidence type="ECO:0000313" key="3">
    <source>
        <dbReference type="Proteomes" id="UP000588158"/>
    </source>
</evidence>